<evidence type="ECO:0000313" key="3">
    <source>
        <dbReference type="Proteomes" id="UP001177023"/>
    </source>
</evidence>
<name>A0AA36CT03_9BILA</name>
<sequence>MGKTGGRVDILVHRLIEYPVKYRAHLAVQDARFATTTKRQQENKRRHKRAVESPLVNILKESENIYVVPSSDDTRVYRVIRYKSCPCDQLKNMHCSECAACPYSWTCECPSNTMSGISCKHIHLVNLKMTPSQPRLHASEVNLLGTSNQLDYADDHSAGEIPDWNKENATLEIRKEPRPTVMPETSHTQFKHTKEKLLNNITALRFSALTYDADPDSADGLVFLEKMNETIEKLSQEFKGRQGSSSRLAIRNERDGPIREAAQRLHAERLEHRAEHNRKLAQKRKAE</sequence>
<feature type="compositionally biased region" description="Basic and acidic residues" evidence="1">
    <location>
        <begin position="250"/>
        <end position="259"/>
    </location>
</feature>
<reference evidence="2" key="1">
    <citation type="submission" date="2023-06" db="EMBL/GenBank/DDBJ databases">
        <authorList>
            <person name="Delattre M."/>
        </authorList>
    </citation>
    <scope>NUCLEOTIDE SEQUENCE</scope>
    <source>
        <strain evidence="2">AF72</strain>
    </source>
</reference>
<feature type="region of interest" description="Disordered" evidence="1">
    <location>
        <begin position="236"/>
        <end position="259"/>
    </location>
</feature>
<evidence type="ECO:0000313" key="2">
    <source>
        <dbReference type="EMBL" id="CAJ0574313.1"/>
    </source>
</evidence>
<gene>
    <name evidence="2" type="ORF">MSPICULIGERA_LOCUS12651</name>
</gene>
<proteinExistence type="predicted"/>
<evidence type="ECO:0000256" key="1">
    <source>
        <dbReference type="SAM" id="MobiDB-lite"/>
    </source>
</evidence>
<comment type="caution">
    <text evidence="2">The sequence shown here is derived from an EMBL/GenBank/DDBJ whole genome shotgun (WGS) entry which is preliminary data.</text>
</comment>
<dbReference type="AlphaFoldDB" id="A0AA36CT03"/>
<dbReference type="EMBL" id="CATQJA010002629">
    <property type="protein sequence ID" value="CAJ0574313.1"/>
    <property type="molecule type" value="Genomic_DNA"/>
</dbReference>
<protein>
    <recommendedName>
        <fullName evidence="4">SWIM-type domain-containing protein</fullName>
    </recommendedName>
</protein>
<evidence type="ECO:0008006" key="4">
    <source>
        <dbReference type="Google" id="ProtNLM"/>
    </source>
</evidence>
<accession>A0AA36CT03</accession>
<dbReference type="Proteomes" id="UP001177023">
    <property type="component" value="Unassembled WGS sequence"/>
</dbReference>
<feature type="non-terminal residue" evidence="2">
    <location>
        <position position="287"/>
    </location>
</feature>
<keyword evidence="3" id="KW-1185">Reference proteome</keyword>
<organism evidence="2 3">
    <name type="scientific">Mesorhabditis spiculigera</name>
    <dbReference type="NCBI Taxonomy" id="96644"/>
    <lineage>
        <taxon>Eukaryota</taxon>
        <taxon>Metazoa</taxon>
        <taxon>Ecdysozoa</taxon>
        <taxon>Nematoda</taxon>
        <taxon>Chromadorea</taxon>
        <taxon>Rhabditida</taxon>
        <taxon>Rhabditina</taxon>
        <taxon>Rhabditomorpha</taxon>
        <taxon>Rhabditoidea</taxon>
        <taxon>Rhabditidae</taxon>
        <taxon>Mesorhabditinae</taxon>
        <taxon>Mesorhabditis</taxon>
    </lineage>
</organism>